<accession>A0A8H6YKS2</accession>
<dbReference type="Gene3D" id="2.60.120.330">
    <property type="entry name" value="B-lactam Antibiotic, Isopenicillin N Synthase, Chain"/>
    <property type="match status" value="1"/>
</dbReference>
<evidence type="ECO:0000259" key="1">
    <source>
        <dbReference type="Pfam" id="PF03171"/>
    </source>
</evidence>
<dbReference type="Pfam" id="PF14226">
    <property type="entry name" value="DIOX_N"/>
    <property type="match status" value="1"/>
</dbReference>
<dbReference type="EMBL" id="JACAZI010000005">
    <property type="protein sequence ID" value="KAF7360496.1"/>
    <property type="molecule type" value="Genomic_DNA"/>
</dbReference>
<dbReference type="AlphaFoldDB" id="A0A8H6YKS2"/>
<dbReference type="PANTHER" id="PTHR47990">
    <property type="entry name" value="2-OXOGLUTARATE (2OG) AND FE(II)-DEPENDENT OXYGENASE SUPERFAMILY PROTEIN-RELATED"/>
    <property type="match status" value="1"/>
</dbReference>
<name>A0A8H6YKS2_9AGAR</name>
<organism evidence="3 4">
    <name type="scientific">Mycena venus</name>
    <dbReference type="NCBI Taxonomy" id="2733690"/>
    <lineage>
        <taxon>Eukaryota</taxon>
        <taxon>Fungi</taxon>
        <taxon>Dikarya</taxon>
        <taxon>Basidiomycota</taxon>
        <taxon>Agaricomycotina</taxon>
        <taxon>Agaricomycetes</taxon>
        <taxon>Agaricomycetidae</taxon>
        <taxon>Agaricales</taxon>
        <taxon>Marasmiineae</taxon>
        <taxon>Mycenaceae</taxon>
        <taxon>Mycena</taxon>
    </lineage>
</organism>
<keyword evidence="4" id="KW-1185">Reference proteome</keyword>
<reference evidence="3" key="1">
    <citation type="submission" date="2020-05" db="EMBL/GenBank/DDBJ databases">
        <title>Mycena genomes resolve the evolution of fungal bioluminescence.</title>
        <authorList>
            <person name="Tsai I.J."/>
        </authorList>
    </citation>
    <scope>NUCLEOTIDE SEQUENCE</scope>
    <source>
        <strain evidence="3">CCC161011</strain>
    </source>
</reference>
<dbReference type="SUPFAM" id="SSF51197">
    <property type="entry name" value="Clavaminate synthase-like"/>
    <property type="match status" value="1"/>
</dbReference>
<protein>
    <submittedName>
        <fullName evidence="3">Flavonol synthase</fullName>
    </submittedName>
</protein>
<dbReference type="Proteomes" id="UP000620124">
    <property type="component" value="Unassembled WGS sequence"/>
</dbReference>
<proteinExistence type="predicted"/>
<sequence length="390" mass="45196">MPVPVPELGTFNHVPETKEQLDWADLVTVDLSQLGTPEGKKQQADILISAVREKGFFYVRGFGISQERVNRQFAMGKRFYELPLEEKLKYVPKGLDEGQFNGYVPAGRRVIDEENQIRDKIEIYNIPSKAHRRLDLLDFVDIVHRVQRRLHPRPPDRDRGATRGGGRICPRKMLRLSTPKSSIRYSSYWHSPLELPEDYFTKIHQYQVKSEDHLRYMRYSKYPPEINAKLKNWSYGHTDLGSFTLLFRQPVAGLQIKYPSTNEWKWVKPQDATLTVNACDALQFITGGYVKSTVHRVTVPPKDQQHVDRLGLLYFSRPHNDVKLSTIKDSPLLQREGYTENEFEKSGNPVPTMEEWTFAKQKWQRTKAGTLRPDHATATILPGFNEKVYA</sequence>
<dbReference type="Pfam" id="PF03171">
    <property type="entry name" value="2OG-FeII_Oxy"/>
    <property type="match status" value="1"/>
</dbReference>
<dbReference type="InterPro" id="IPR026992">
    <property type="entry name" value="DIOX_N"/>
</dbReference>
<comment type="caution">
    <text evidence="3">The sequence shown here is derived from an EMBL/GenBank/DDBJ whole genome shotgun (WGS) entry which is preliminary data.</text>
</comment>
<feature type="domain" description="Non-haem dioxygenase N-terminal" evidence="2">
    <location>
        <begin position="28"/>
        <end position="126"/>
    </location>
</feature>
<evidence type="ECO:0000313" key="4">
    <source>
        <dbReference type="Proteomes" id="UP000620124"/>
    </source>
</evidence>
<evidence type="ECO:0000259" key="2">
    <source>
        <dbReference type="Pfam" id="PF14226"/>
    </source>
</evidence>
<dbReference type="InterPro" id="IPR050231">
    <property type="entry name" value="Iron_ascorbate_oxido_reductase"/>
</dbReference>
<gene>
    <name evidence="3" type="ORF">MVEN_00780300</name>
</gene>
<dbReference type="InterPro" id="IPR027443">
    <property type="entry name" value="IPNS-like_sf"/>
</dbReference>
<evidence type="ECO:0000313" key="3">
    <source>
        <dbReference type="EMBL" id="KAF7360496.1"/>
    </source>
</evidence>
<feature type="domain" description="Isopenicillin N synthase-like Fe(2+) 2OG dioxygenase" evidence="1">
    <location>
        <begin position="216"/>
        <end position="316"/>
    </location>
</feature>
<dbReference type="InterPro" id="IPR044861">
    <property type="entry name" value="IPNS-like_FE2OG_OXY"/>
</dbReference>
<dbReference type="OrthoDB" id="406156at2759"/>